<protein>
    <recommendedName>
        <fullName evidence="1">DUF7053 domain-containing protein</fullName>
    </recommendedName>
</protein>
<evidence type="ECO:0000313" key="3">
    <source>
        <dbReference type="Proteomes" id="UP000799640"/>
    </source>
</evidence>
<evidence type="ECO:0000313" key="2">
    <source>
        <dbReference type="EMBL" id="KAF2399504.1"/>
    </source>
</evidence>
<organism evidence="2 3">
    <name type="scientific">Trichodelitschia bisporula</name>
    <dbReference type="NCBI Taxonomy" id="703511"/>
    <lineage>
        <taxon>Eukaryota</taxon>
        <taxon>Fungi</taxon>
        <taxon>Dikarya</taxon>
        <taxon>Ascomycota</taxon>
        <taxon>Pezizomycotina</taxon>
        <taxon>Dothideomycetes</taxon>
        <taxon>Dothideomycetes incertae sedis</taxon>
        <taxon>Phaeotrichales</taxon>
        <taxon>Phaeotrichaceae</taxon>
        <taxon>Trichodelitschia</taxon>
    </lineage>
</organism>
<evidence type="ECO:0000259" key="1">
    <source>
        <dbReference type="Pfam" id="PF23155"/>
    </source>
</evidence>
<feature type="domain" description="DUF7053" evidence="1">
    <location>
        <begin position="2"/>
        <end position="168"/>
    </location>
</feature>
<dbReference type="AlphaFoldDB" id="A0A6G1HUA6"/>
<dbReference type="Pfam" id="PF23155">
    <property type="entry name" value="DUF7053"/>
    <property type="match status" value="1"/>
</dbReference>
<dbReference type="PANTHER" id="PTHR38117:SF2">
    <property type="entry name" value="NACHT AND WD40 DOMAIN PROTEIN"/>
    <property type="match status" value="1"/>
</dbReference>
<keyword evidence="3" id="KW-1185">Reference proteome</keyword>
<gene>
    <name evidence="2" type="ORF">EJ06DRAFT_458698</name>
</gene>
<dbReference type="OrthoDB" id="3246050at2759"/>
<proteinExistence type="predicted"/>
<accession>A0A6G1HUA6</accession>
<dbReference type="Proteomes" id="UP000799640">
    <property type="component" value="Unassembled WGS sequence"/>
</dbReference>
<dbReference type="EMBL" id="ML996697">
    <property type="protein sequence ID" value="KAF2399504.1"/>
    <property type="molecule type" value="Genomic_DNA"/>
</dbReference>
<dbReference type="InterPro" id="IPR055481">
    <property type="entry name" value="DUF7053"/>
</dbReference>
<reference evidence="2" key="1">
    <citation type="journal article" date="2020" name="Stud. Mycol.">
        <title>101 Dothideomycetes genomes: a test case for predicting lifestyles and emergence of pathogens.</title>
        <authorList>
            <person name="Haridas S."/>
            <person name="Albert R."/>
            <person name="Binder M."/>
            <person name="Bloem J."/>
            <person name="Labutti K."/>
            <person name="Salamov A."/>
            <person name="Andreopoulos B."/>
            <person name="Baker S."/>
            <person name="Barry K."/>
            <person name="Bills G."/>
            <person name="Bluhm B."/>
            <person name="Cannon C."/>
            <person name="Castanera R."/>
            <person name="Culley D."/>
            <person name="Daum C."/>
            <person name="Ezra D."/>
            <person name="Gonzalez J."/>
            <person name="Henrissat B."/>
            <person name="Kuo A."/>
            <person name="Liang C."/>
            <person name="Lipzen A."/>
            <person name="Lutzoni F."/>
            <person name="Magnuson J."/>
            <person name="Mondo S."/>
            <person name="Nolan M."/>
            <person name="Ohm R."/>
            <person name="Pangilinan J."/>
            <person name="Park H.-J."/>
            <person name="Ramirez L."/>
            <person name="Alfaro M."/>
            <person name="Sun H."/>
            <person name="Tritt A."/>
            <person name="Yoshinaga Y."/>
            <person name="Zwiers L.-H."/>
            <person name="Turgeon B."/>
            <person name="Goodwin S."/>
            <person name="Spatafora J."/>
            <person name="Crous P."/>
            <person name="Grigoriev I."/>
        </authorList>
    </citation>
    <scope>NUCLEOTIDE SEQUENCE</scope>
    <source>
        <strain evidence="2">CBS 262.69</strain>
    </source>
</reference>
<dbReference type="PANTHER" id="PTHR38117">
    <property type="entry name" value="NACHT AND WD40 DOMAIN PROTEIN"/>
    <property type="match status" value="1"/>
</dbReference>
<feature type="non-terminal residue" evidence="2">
    <location>
        <position position="171"/>
    </location>
</feature>
<sequence>MSKRSVFTTITPLPAGITRESVMSTLRNHIEMIDLNPLVIKRELCKPPSFAGPEEYHVKWYSITDTVPYVIGKSKVSYHGCFHDLVDGLQTHVYAPAGLDIRGKWRLGGSLPGEPIQPVEMGLGIPKTGLYLREDVDMKCNIVMTSFVRKTLKKAHSTLVARLLEKATLLE</sequence>
<name>A0A6G1HUA6_9PEZI</name>